<dbReference type="KEGG" id="mik:FOE78_16365"/>
<keyword evidence="2" id="KW-1185">Reference proteome</keyword>
<dbReference type="OrthoDB" id="5524117at2"/>
<dbReference type="InterPro" id="IPR011335">
    <property type="entry name" value="Restrct_endonuc-II-like"/>
</dbReference>
<protein>
    <submittedName>
        <fullName evidence="1">Uncharacterized protein</fullName>
    </submittedName>
</protein>
<evidence type="ECO:0000313" key="2">
    <source>
        <dbReference type="Proteomes" id="UP000319263"/>
    </source>
</evidence>
<sequence length="68" mass="7603">MTPPEGFTAEEFLALPNLPRHTELIDGGLVFVAPQRNFHMAMIDFLAAELRQHVPSGMRAGREMAVRI</sequence>
<dbReference type="EMBL" id="CP041692">
    <property type="protein sequence ID" value="QDP97288.1"/>
    <property type="molecule type" value="Genomic_DNA"/>
</dbReference>
<dbReference type="SUPFAM" id="SSF52980">
    <property type="entry name" value="Restriction endonuclease-like"/>
    <property type="match status" value="1"/>
</dbReference>
<evidence type="ECO:0000313" key="1">
    <source>
        <dbReference type="EMBL" id="QDP97288.1"/>
    </source>
</evidence>
<organism evidence="1 2">
    <name type="scientific">Microlunatus elymi</name>
    <dbReference type="NCBI Taxonomy" id="2596828"/>
    <lineage>
        <taxon>Bacteria</taxon>
        <taxon>Bacillati</taxon>
        <taxon>Actinomycetota</taxon>
        <taxon>Actinomycetes</taxon>
        <taxon>Propionibacteriales</taxon>
        <taxon>Propionibacteriaceae</taxon>
        <taxon>Microlunatus</taxon>
    </lineage>
</organism>
<accession>A0A516Q1K4</accession>
<dbReference type="Proteomes" id="UP000319263">
    <property type="component" value="Chromosome"/>
</dbReference>
<gene>
    <name evidence="1" type="ORF">FOE78_16365</name>
</gene>
<proteinExistence type="predicted"/>
<reference evidence="1 2" key="1">
    <citation type="submission" date="2019-07" db="EMBL/GenBank/DDBJ databases">
        <title>Microlunatus dokdonensis sp. nov. isolated from the rhizospheric soil of the wild plant Elymus tsukushiensis.</title>
        <authorList>
            <person name="Ghim S.-Y."/>
            <person name="Hwang Y.-J."/>
            <person name="Son J.-S."/>
            <person name="Shin J.-H."/>
        </authorList>
    </citation>
    <scope>NUCLEOTIDE SEQUENCE [LARGE SCALE GENOMIC DNA]</scope>
    <source>
        <strain evidence="1 2">KUDC0627</strain>
    </source>
</reference>
<name>A0A516Q1K4_9ACTN</name>
<dbReference type="Gene3D" id="3.90.1570.10">
    <property type="entry name" value="tt1808, chain A"/>
    <property type="match status" value="1"/>
</dbReference>
<dbReference type="AlphaFoldDB" id="A0A516Q1K4"/>
<dbReference type="InterPro" id="IPR012296">
    <property type="entry name" value="Nuclease_put_TT1808"/>
</dbReference>